<dbReference type="AlphaFoldDB" id="A0A2M9WHH6"/>
<gene>
    <name evidence="1" type="ORF">PRCB_03135</name>
</gene>
<dbReference type="RefSeq" id="WP_100700296.1">
    <property type="nucleotide sequence ID" value="NZ_MLFP01000017.1"/>
</dbReference>
<dbReference type="EMBL" id="PIQI01000009">
    <property type="protein sequence ID" value="PJZ07022.1"/>
    <property type="molecule type" value="Genomic_DNA"/>
</dbReference>
<sequence>MDNAFKTFNNFTRYVPEKELFPEVKGVIYLRDEKDRDWYTLLKEFSSDTLKIAYDAEGIIRSASLDASMLFPAGLSVSEVEEKDGDEAGEKLCLGQWVYRGGSIKPLDKPDKTWAEEAEGRRLELISGANSTIILWQTRLLAGRSLTDEQKQKLNTWLDYMDKLESLNFSDIKDKAGYQAIVWPVRP</sequence>
<keyword evidence="2" id="KW-1185">Reference proteome</keyword>
<evidence type="ECO:0000313" key="1">
    <source>
        <dbReference type="EMBL" id="PJZ07022.1"/>
    </source>
</evidence>
<dbReference type="InterPro" id="IPR003458">
    <property type="entry name" value="Phage_T4_Gp38_tail_assem"/>
</dbReference>
<dbReference type="OrthoDB" id="6546424at2"/>
<evidence type="ECO:0000313" key="2">
    <source>
        <dbReference type="Proteomes" id="UP000232062"/>
    </source>
</evidence>
<name>A0A2M9WHH6_9GAMM</name>
<dbReference type="STRING" id="1076549.HA45_18050"/>
<protein>
    <submittedName>
        <fullName evidence="1">Tail assembly chaperone</fullName>
    </submittedName>
</protein>
<reference evidence="1 2" key="1">
    <citation type="submission" date="2017-11" db="EMBL/GenBank/DDBJ databases">
        <title>The genome sequence of Pantoea rodasii DSM 26611.</title>
        <authorList>
            <person name="Gao J."/>
            <person name="Mao X."/>
            <person name="Sun J."/>
        </authorList>
    </citation>
    <scope>NUCLEOTIDE SEQUENCE [LARGE SCALE GENOMIC DNA]</scope>
    <source>
        <strain evidence="1 2">DSM 26611</strain>
    </source>
</reference>
<dbReference type="Proteomes" id="UP000232062">
    <property type="component" value="Unassembled WGS sequence"/>
</dbReference>
<accession>A0A2M9WHH6</accession>
<organism evidence="1 2">
    <name type="scientific">Pantoea rodasii</name>
    <dbReference type="NCBI Taxonomy" id="1076549"/>
    <lineage>
        <taxon>Bacteria</taxon>
        <taxon>Pseudomonadati</taxon>
        <taxon>Pseudomonadota</taxon>
        <taxon>Gammaproteobacteria</taxon>
        <taxon>Enterobacterales</taxon>
        <taxon>Erwiniaceae</taxon>
        <taxon>Pantoea</taxon>
    </lineage>
</organism>
<dbReference type="Pfam" id="PF02413">
    <property type="entry name" value="Caudo_TAP"/>
    <property type="match status" value="1"/>
</dbReference>
<comment type="caution">
    <text evidence="1">The sequence shown here is derived from an EMBL/GenBank/DDBJ whole genome shotgun (WGS) entry which is preliminary data.</text>
</comment>
<proteinExistence type="predicted"/>